<evidence type="ECO:0000313" key="2">
    <source>
        <dbReference type="Proteomes" id="UP000199529"/>
    </source>
</evidence>
<keyword evidence="2" id="KW-1185">Reference proteome</keyword>
<dbReference type="EMBL" id="FNOK01000072">
    <property type="protein sequence ID" value="SDZ42759.1"/>
    <property type="molecule type" value="Genomic_DNA"/>
</dbReference>
<gene>
    <name evidence="1" type="ORF">SAMN05216215_107225</name>
</gene>
<protein>
    <submittedName>
        <fullName evidence="1">Uncharacterized protein</fullName>
    </submittedName>
</protein>
<proteinExistence type="predicted"/>
<accession>A0A1H3T084</accession>
<evidence type="ECO:0000313" key="1">
    <source>
        <dbReference type="EMBL" id="SDZ42759.1"/>
    </source>
</evidence>
<dbReference type="Proteomes" id="UP000199529">
    <property type="component" value="Unassembled WGS sequence"/>
</dbReference>
<reference evidence="2" key="1">
    <citation type="submission" date="2016-10" db="EMBL/GenBank/DDBJ databases">
        <authorList>
            <person name="Varghese N."/>
            <person name="Submissions S."/>
        </authorList>
    </citation>
    <scope>NUCLEOTIDE SEQUENCE [LARGE SCALE GENOMIC DNA]</scope>
    <source>
        <strain evidence="2">CGMCC 4.3530</strain>
    </source>
</reference>
<dbReference type="AlphaFoldDB" id="A0A1H3T084"/>
<sequence>MVSSAIPYGQVLFTHGHAAEAERLTALAAAFDSDTIHRLGRLGIQPDWNWRSELASVQLQTGWPPNVLAAVSLPPISTPA</sequence>
<name>A0A1H3T084_9PSEU</name>
<organism evidence="1 2">
    <name type="scientific">Saccharopolyspora shandongensis</name>
    <dbReference type="NCBI Taxonomy" id="418495"/>
    <lineage>
        <taxon>Bacteria</taxon>
        <taxon>Bacillati</taxon>
        <taxon>Actinomycetota</taxon>
        <taxon>Actinomycetes</taxon>
        <taxon>Pseudonocardiales</taxon>
        <taxon>Pseudonocardiaceae</taxon>
        <taxon>Saccharopolyspora</taxon>
    </lineage>
</organism>
<dbReference type="STRING" id="418495.SAMN05216215_107225"/>